<evidence type="ECO:0008006" key="4">
    <source>
        <dbReference type="Google" id="ProtNLM"/>
    </source>
</evidence>
<dbReference type="EMBL" id="JAUMIS010000002">
    <property type="protein sequence ID" value="MDO3722213.1"/>
    <property type="molecule type" value="Genomic_DNA"/>
</dbReference>
<name>A0ABT8W228_9GAMM</name>
<evidence type="ECO:0000313" key="3">
    <source>
        <dbReference type="Proteomes" id="UP001168640"/>
    </source>
</evidence>
<comment type="caution">
    <text evidence="2">The sequence shown here is derived from an EMBL/GenBank/DDBJ whole genome shotgun (WGS) entry which is preliminary data.</text>
</comment>
<keyword evidence="1" id="KW-0472">Membrane</keyword>
<keyword evidence="3" id="KW-1185">Reference proteome</keyword>
<feature type="transmembrane region" description="Helical" evidence="1">
    <location>
        <begin position="12"/>
        <end position="31"/>
    </location>
</feature>
<protein>
    <recommendedName>
        <fullName evidence="4">DUF4760 domain-containing protein</fullName>
    </recommendedName>
</protein>
<dbReference type="Proteomes" id="UP001168640">
    <property type="component" value="Unassembled WGS sequence"/>
</dbReference>
<accession>A0ABT8W228</accession>
<evidence type="ECO:0000313" key="2">
    <source>
        <dbReference type="EMBL" id="MDO3722213.1"/>
    </source>
</evidence>
<sequence length="197" mass="21595">MNQLEEVNGMTGSVIVVTEIALVALLLLMAFRMLALVRSAPVAESAWTNEIFHNAPYSSPLIKQPLMAADRANLTSKLHVLAALQNRDSRIKALSIKDAPAMVRGFAASWLYGAAISLCEPRVRYSDELIDLVAHIGELKFGIEEQETYTAVATLTENGTALAGYRGGLEGAKFWQRHHYVSPEFSLYGVLTNNAFI</sequence>
<keyword evidence="1" id="KW-0812">Transmembrane</keyword>
<evidence type="ECO:0000256" key="1">
    <source>
        <dbReference type="SAM" id="Phobius"/>
    </source>
</evidence>
<organism evidence="2 3">
    <name type="scientific">Marinobacter suaedae</name>
    <dbReference type="NCBI Taxonomy" id="3057675"/>
    <lineage>
        <taxon>Bacteria</taxon>
        <taxon>Pseudomonadati</taxon>
        <taxon>Pseudomonadota</taxon>
        <taxon>Gammaproteobacteria</taxon>
        <taxon>Pseudomonadales</taxon>
        <taxon>Marinobacteraceae</taxon>
        <taxon>Marinobacter</taxon>
    </lineage>
</organism>
<reference evidence="2" key="1">
    <citation type="submission" date="2023-07" db="EMBL/GenBank/DDBJ databases">
        <title>Marinobacter sp. chi1 genome sequencing and assembly.</title>
        <authorList>
            <person name="Park S."/>
        </authorList>
    </citation>
    <scope>NUCLEOTIDE SEQUENCE</scope>
    <source>
        <strain evidence="2">Chi1</strain>
    </source>
</reference>
<keyword evidence="1" id="KW-1133">Transmembrane helix</keyword>
<gene>
    <name evidence="2" type="ORF">QVZ43_10810</name>
</gene>
<dbReference type="RefSeq" id="WP_302909944.1">
    <property type="nucleotide sequence ID" value="NZ_JAUMIS010000002.1"/>
</dbReference>
<proteinExistence type="predicted"/>